<dbReference type="RefSeq" id="WP_068153004.1">
    <property type="nucleotide sequence ID" value="NZ_JBHSCR010000003.1"/>
</dbReference>
<proteinExistence type="predicted"/>
<organism evidence="1 2">
    <name type="scientific">Kordiimonas lipolytica</name>
    <dbReference type="NCBI Taxonomy" id="1662421"/>
    <lineage>
        <taxon>Bacteria</taxon>
        <taxon>Pseudomonadati</taxon>
        <taxon>Pseudomonadota</taxon>
        <taxon>Alphaproteobacteria</taxon>
        <taxon>Kordiimonadales</taxon>
        <taxon>Kordiimonadaceae</taxon>
        <taxon>Kordiimonas</taxon>
    </lineage>
</organism>
<name>A0ABV8U9H6_9PROT</name>
<sequence>MTKDVSVSCTCGKVKGVIHGLSAASSNHVQCPCKGCQSYAHYLGRAADMLDEAGYSNIFQIDPVTFEIKEGLEHLACVRMTPKGPLRWYTDCCKTPLGNTLPKGGVPFLGVLPICTGYKGTDQAVVEMVGPVRAVANEKRPQTLAEKLKVWGMLAHLMRLLLWWRIRGGKSWKPFFDKDTLRPIRKPITISKAESKALAEKVV</sequence>
<gene>
    <name evidence="1" type="ORF">ACFO5Q_06170</name>
</gene>
<comment type="caution">
    <text evidence="1">The sequence shown here is derived from an EMBL/GenBank/DDBJ whole genome shotgun (WGS) entry which is preliminary data.</text>
</comment>
<dbReference type="EMBL" id="JBHSCR010000003">
    <property type="protein sequence ID" value="MFC4347426.1"/>
    <property type="molecule type" value="Genomic_DNA"/>
</dbReference>
<dbReference type="InterPro" id="IPR046149">
    <property type="entry name" value="DUF6151"/>
</dbReference>
<reference evidence="2" key="1">
    <citation type="journal article" date="2019" name="Int. J. Syst. Evol. Microbiol.">
        <title>The Global Catalogue of Microorganisms (GCM) 10K type strain sequencing project: providing services to taxonomists for standard genome sequencing and annotation.</title>
        <authorList>
            <consortium name="The Broad Institute Genomics Platform"/>
            <consortium name="The Broad Institute Genome Sequencing Center for Infectious Disease"/>
            <person name="Wu L."/>
            <person name="Ma J."/>
        </authorList>
    </citation>
    <scope>NUCLEOTIDE SEQUENCE [LARGE SCALE GENOMIC DNA]</scope>
    <source>
        <strain evidence="2">CGMCC 1.15304</strain>
    </source>
</reference>
<dbReference type="Proteomes" id="UP001595776">
    <property type="component" value="Unassembled WGS sequence"/>
</dbReference>
<dbReference type="Pfam" id="PF19648">
    <property type="entry name" value="DUF6151"/>
    <property type="match status" value="1"/>
</dbReference>
<evidence type="ECO:0000313" key="1">
    <source>
        <dbReference type="EMBL" id="MFC4347426.1"/>
    </source>
</evidence>
<accession>A0ABV8U9H6</accession>
<protein>
    <submittedName>
        <fullName evidence="1">DUF6151 family protein</fullName>
    </submittedName>
</protein>
<evidence type="ECO:0000313" key="2">
    <source>
        <dbReference type="Proteomes" id="UP001595776"/>
    </source>
</evidence>
<keyword evidence="2" id="KW-1185">Reference proteome</keyword>